<dbReference type="Proteomes" id="UP001447008">
    <property type="component" value="Unassembled WGS sequence"/>
</dbReference>
<accession>A0ABU9MWK7</accession>
<evidence type="ECO:0008006" key="3">
    <source>
        <dbReference type="Google" id="ProtNLM"/>
    </source>
</evidence>
<keyword evidence="2" id="KW-1185">Reference proteome</keyword>
<dbReference type="EMBL" id="JBCGCU010000003">
    <property type="protein sequence ID" value="MEM0514672.1"/>
    <property type="molecule type" value="Genomic_DNA"/>
</dbReference>
<organism evidence="1 2">
    <name type="scientific">Pseudoalteromonas qingdaonensis</name>
    <dbReference type="NCBI Taxonomy" id="3131913"/>
    <lineage>
        <taxon>Bacteria</taxon>
        <taxon>Pseudomonadati</taxon>
        <taxon>Pseudomonadota</taxon>
        <taxon>Gammaproteobacteria</taxon>
        <taxon>Alteromonadales</taxon>
        <taxon>Pseudoalteromonadaceae</taxon>
        <taxon>Pseudoalteromonas</taxon>
    </lineage>
</organism>
<comment type="caution">
    <text evidence="1">The sequence shown here is derived from an EMBL/GenBank/DDBJ whole genome shotgun (WGS) entry which is preliminary data.</text>
</comment>
<sequence>MAHYYKFFGNLVDLDCIIQDLKLVLAKTEDIDFPEHENGLIADIFPDITRKSFIVSLLITLDEQFKVYCGILKETTGQTLKWNELKGSALERFITYSTKVCGFATVSDNSSKQLLTGLIEVRNCIVHNSSCLDGFGKRKVIESFAAQVDGVTIEDDIVYLNVEGCINCADLVFDFMSKAYNVALEQFPKEH</sequence>
<dbReference type="RefSeq" id="WP_342676661.1">
    <property type="nucleotide sequence ID" value="NZ_JBCGCU010000003.1"/>
</dbReference>
<name>A0ABU9MWK7_9GAMM</name>
<evidence type="ECO:0000313" key="1">
    <source>
        <dbReference type="EMBL" id="MEM0514672.1"/>
    </source>
</evidence>
<protein>
    <recommendedName>
        <fullName evidence="3">RiboL-PSP-HEPN domain-containing protein</fullName>
    </recommendedName>
</protein>
<reference evidence="1 2" key="1">
    <citation type="submission" date="2024-03" db="EMBL/GenBank/DDBJ databases">
        <title>Pseudoalteromonas qingdaonensis sp. nov., isolated from the intestines of marine benthic organisms.</title>
        <authorList>
            <person name="Lin X."/>
            <person name="Fang S."/>
            <person name="Hu X."/>
        </authorList>
    </citation>
    <scope>NUCLEOTIDE SEQUENCE [LARGE SCALE GENOMIC DNA]</scope>
    <source>
        <strain evidence="1 2">YIC-827</strain>
    </source>
</reference>
<proteinExistence type="predicted"/>
<gene>
    <name evidence="1" type="ORF">WCN91_04350</name>
</gene>
<evidence type="ECO:0000313" key="2">
    <source>
        <dbReference type="Proteomes" id="UP001447008"/>
    </source>
</evidence>